<gene>
    <name evidence="1" type="ORF">NIES46_39070</name>
</gene>
<dbReference type="InterPro" id="IPR038695">
    <property type="entry name" value="Saro_0823-like_sf"/>
</dbReference>
<name>A0A5M3TCS9_LIMPL</name>
<comment type="caution">
    <text evidence="1">The sequence shown here is derived from an EMBL/GenBank/DDBJ whole genome shotgun (WGS) entry which is preliminary data.</text>
</comment>
<dbReference type="PANTHER" id="PTHR37953">
    <property type="entry name" value="UPF0127 PROTEIN MJ1496"/>
    <property type="match status" value="1"/>
</dbReference>
<dbReference type="Gene3D" id="2.60.120.1140">
    <property type="entry name" value="Protein of unknown function DUF192"/>
    <property type="match status" value="1"/>
</dbReference>
<dbReference type="EMBL" id="BIMW01000150">
    <property type="protein sequence ID" value="GCE95841.1"/>
    <property type="molecule type" value="Genomic_DNA"/>
</dbReference>
<accession>A0A5M3TCS9</accession>
<protein>
    <recommendedName>
        <fullName evidence="3">DUF192 domain-containing protein</fullName>
    </recommendedName>
</protein>
<evidence type="ECO:0000313" key="1">
    <source>
        <dbReference type="EMBL" id="GCE95841.1"/>
    </source>
</evidence>
<evidence type="ECO:0000313" key="2">
    <source>
        <dbReference type="Proteomes" id="UP000326169"/>
    </source>
</evidence>
<dbReference type="Proteomes" id="UP000326169">
    <property type="component" value="Unassembled WGS sequence"/>
</dbReference>
<proteinExistence type="predicted"/>
<dbReference type="InterPro" id="IPR003795">
    <property type="entry name" value="DUF192"/>
</dbReference>
<reference evidence="1 2" key="1">
    <citation type="journal article" date="2019" name="J Genomics">
        <title>The Draft Genome of a Hydrogen-producing Cyanobacterium, Arthrospira platensis NIES-46.</title>
        <authorList>
            <person name="Suzuki S."/>
            <person name="Yamaguchi H."/>
            <person name="Kawachi M."/>
        </authorList>
    </citation>
    <scope>NUCLEOTIDE SEQUENCE [LARGE SCALE GENOMIC DNA]</scope>
    <source>
        <strain evidence="1 2">NIES-46</strain>
    </source>
</reference>
<sequence length="200" mass="22397">MFCEIPRSIFTLSVSLITKAGGGSGRWVMDWRRLGLSCVTITCLLVGCDTHRISVPADQFDQDMAQIFNQGQMLPITAKAMIGDREIQLEVARTPEQQALGLMFRTFLPDDRGMLFVFDRPELVGFWMKNCKIPLDMVFMRDGVVRYIQVNALPCEADPCPTYGPTDVMVDKVIELRGGLTEELGLQLGDRISVSFLESP</sequence>
<dbReference type="PANTHER" id="PTHR37953:SF1">
    <property type="entry name" value="UPF0127 PROTEIN MJ1496"/>
    <property type="match status" value="1"/>
</dbReference>
<evidence type="ECO:0008006" key="3">
    <source>
        <dbReference type="Google" id="ProtNLM"/>
    </source>
</evidence>
<keyword evidence="2" id="KW-1185">Reference proteome</keyword>
<dbReference type="Pfam" id="PF02643">
    <property type="entry name" value="DUF192"/>
    <property type="match status" value="1"/>
</dbReference>
<organism evidence="1 2">
    <name type="scientific">Limnospira platensis NIES-46</name>
    <dbReference type="NCBI Taxonomy" id="1236695"/>
    <lineage>
        <taxon>Bacteria</taxon>
        <taxon>Bacillati</taxon>
        <taxon>Cyanobacteriota</taxon>
        <taxon>Cyanophyceae</taxon>
        <taxon>Oscillatoriophycideae</taxon>
        <taxon>Oscillatoriales</taxon>
        <taxon>Sirenicapillariaceae</taxon>
        <taxon>Limnospira</taxon>
    </lineage>
</organism>